<feature type="compositionally biased region" description="Basic and acidic residues" evidence="1">
    <location>
        <begin position="124"/>
        <end position="152"/>
    </location>
</feature>
<organism evidence="2 3">
    <name type="scientific">Melanomma pulvis-pyrius CBS 109.77</name>
    <dbReference type="NCBI Taxonomy" id="1314802"/>
    <lineage>
        <taxon>Eukaryota</taxon>
        <taxon>Fungi</taxon>
        <taxon>Dikarya</taxon>
        <taxon>Ascomycota</taxon>
        <taxon>Pezizomycotina</taxon>
        <taxon>Dothideomycetes</taxon>
        <taxon>Pleosporomycetidae</taxon>
        <taxon>Pleosporales</taxon>
        <taxon>Melanommataceae</taxon>
        <taxon>Melanomma</taxon>
    </lineage>
</organism>
<feature type="region of interest" description="Disordered" evidence="1">
    <location>
        <begin position="219"/>
        <end position="240"/>
    </location>
</feature>
<feature type="region of interest" description="Disordered" evidence="1">
    <location>
        <begin position="20"/>
        <end position="90"/>
    </location>
</feature>
<dbReference type="Proteomes" id="UP000799757">
    <property type="component" value="Unassembled WGS sequence"/>
</dbReference>
<keyword evidence="3" id="KW-1185">Reference proteome</keyword>
<feature type="compositionally biased region" description="Polar residues" evidence="1">
    <location>
        <begin position="76"/>
        <end position="90"/>
    </location>
</feature>
<sequence length="240" mass="27022">MNPPTMAEQITLSSVSITALPGRRRAAAPAARRPPLATRNLAETPAASVDKRSYARKRKATTSPMTNSEVNKRLRLSNTPEDTTFTDSTQELNTVQPINRTFSTKLKVNLKNNTVTVIPLPEIPPHHDIEASKFDKTSRKQDSASQEKESKGSKTNIPEGKHSTTEEDMPEYPPSRYTDPETARNFPARHKTVSIMQLTTQLDGPDDGLTDHQMLWRNWRRDEREGKVELWEGEDSDYGP</sequence>
<feature type="region of interest" description="Disordered" evidence="1">
    <location>
        <begin position="119"/>
        <end position="184"/>
    </location>
</feature>
<feature type="compositionally biased region" description="Acidic residues" evidence="1">
    <location>
        <begin position="231"/>
        <end position="240"/>
    </location>
</feature>
<evidence type="ECO:0000313" key="2">
    <source>
        <dbReference type="EMBL" id="KAF2791943.1"/>
    </source>
</evidence>
<evidence type="ECO:0000313" key="3">
    <source>
        <dbReference type="Proteomes" id="UP000799757"/>
    </source>
</evidence>
<dbReference type="EMBL" id="MU001994">
    <property type="protein sequence ID" value="KAF2791943.1"/>
    <property type="molecule type" value="Genomic_DNA"/>
</dbReference>
<accession>A0A6A6X758</accession>
<proteinExistence type="predicted"/>
<evidence type="ECO:0000256" key="1">
    <source>
        <dbReference type="SAM" id="MobiDB-lite"/>
    </source>
</evidence>
<dbReference type="AlphaFoldDB" id="A0A6A6X758"/>
<gene>
    <name evidence="2" type="ORF">K505DRAFT_339127</name>
</gene>
<name>A0A6A6X758_9PLEO</name>
<reference evidence="2" key="1">
    <citation type="journal article" date="2020" name="Stud. Mycol.">
        <title>101 Dothideomycetes genomes: a test case for predicting lifestyles and emergence of pathogens.</title>
        <authorList>
            <person name="Haridas S."/>
            <person name="Albert R."/>
            <person name="Binder M."/>
            <person name="Bloem J."/>
            <person name="Labutti K."/>
            <person name="Salamov A."/>
            <person name="Andreopoulos B."/>
            <person name="Baker S."/>
            <person name="Barry K."/>
            <person name="Bills G."/>
            <person name="Bluhm B."/>
            <person name="Cannon C."/>
            <person name="Castanera R."/>
            <person name="Culley D."/>
            <person name="Daum C."/>
            <person name="Ezra D."/>
            <person name="Gonzalez J."/>
            <person name="Henrissat B."/>
            <person name="Kuo A."/>
            <person name="Liang C."/>
            <person name="Lipzen A."/>
            <person name="Lutzoni F."/>
            <person name="Magnuson J."/>
            <person name="Mondo S."/>
            <person name="Nolan M."/>
            <person name="Ohm R."/>
            <person name="Pangilinan J."/>
            <person name="Park H.-J."/>
            <person name="Ramirez L."/>
            <person name="Alfaro M."/>
            <person name="Sun H."/>
            <person name="Tritt A."/>
            <person name="Yoshinaga Y."/>
            <person name="Zwiers L.-H."/>
            <person name="Turgeon B."/>
            <person name="Goodwin S."/>
            <person name="Spatafora J."/>
            <person name="Crous P."/>
            <person name="Grigoriev I."/>
        </authorList>
    </citation>
    <scope>NUCLEOTIDE SEQUENCE</scope>
    <source>
        <strain evidence="2">CBS 109.77</strain>
    </source>
</reference>
<protein>
    <submittedName>
        <fullName evidence="2">Uncharacterized protein</fullName>
    </submittedName>
</protein>
<feature type="compositionally biased region" description="Basic and acidic residues" evidence="1">
    <location>
        <begin position="219"/>
        <end position="230"/>
    </location>
</feature>
<feature type="compositionally biased region" description="Low complexity" evidence="1">
    <location>
        <begin position="27"/>
        <end position="42"/>
    </location>
</feature>